<proteinExistence type="inferred from homology"/>
<accession>A0A1B9NBC9</accession>
<dbReference type="RefSeq" id="WP_067026210.1">
    <property type="nucleotide sequence ID" value="NZ_CP038256.1"/>
</dbReference>
<dbReference type="PANTHER" id="PTHR47505:SF1">
    <property type="entry name" value="DNA UTILIZATION PROTEIN YHGH"/>
    <property type="match status" value="1"/>
</dbReference>
<gene>
    <name evidence="2" type="ORF">A7J15_06600</name>
</gene>
<keyword evidence="3" id="KW-1185">Reference proteome</keyword>
<dbReference type="InterPro" id="IPR000836">
    <property type="entry name" value="PRTase_dom"/>
</dbReference>
<evidence type="ECO:0000313" key="3">
    <source>
        <dbReference type="Proteomes" id="UP000093355"/>
    </source>
</evidence>
<comment type="caution">
    <text evidence="2">The sequence shown here is derived from an EMBL/GenBank/DDBJ whole genome shotgun (WGS) entry which is preliminary data.</text>
</comment>
<dbReference type="Gene3D" id="3.40.50.2020">
    <property type="match status" value="1"/>
</dbReference>
<name>A0A1B9NBC9_9MICO</name>
<dbReference type="InterPro" id="IPR051910">
    <property type="entry name" value="ComF/GntX_DNA_util-trans"/>
</dbReference>
<dbReference type="AlphaFoldDB" id="A0A1B9NBC9"/>
<sequence length="224" mass="22463">MTASSAVRSALDGALSLLLPVVCPGCGDPGLALCGACRAALAPAVARRRLPGGLEVHAGLAYEDVAAAAIGALKERGRTDLARALAPAMRAALAAAAPGGPVVAVPVPTSRAAFRRRGYRVPELLARRAGVPTVRALAWARRVEDQRALGRAQRLDNVAGAMRVRGAAPPAVVLVDDVVTTGATLTEAARALSSAGARVVGAAALASAGPERGGFIGDASVFGW</sequence>
<dbReference type="SUPFAM" id="SSF53271">
    <property type="entry name" value="PRTase-like"/>
    <property type="match status" value="1"/>
</dbReference>
<dbReference type="EMBL" id="LXMD01000023">
    <property type="protein sequence ID" value="OCG73883.1"/>
    <property type="molecule type" value="Genomic_DNA"/>
</dbReference>
<protein>
    <submittedName>
        <fullName evidence="2">Uncharacterized protein</fullName>
    </submittedName>
</protein>
<dbReference type="Proteomes" id="UP000093355">
    <property type="component" value="Unassembled WGS sequence"/>
</dbReference>
<dbReference type="STRING" id="904291.A7J15_06600"/>
<reference evidence="2 3" key="1">
    <citation type="submission" date="2016-05" db="EMBL/GenBank/DDBJ databases">
        <authorList>
            <person name="Lavstsen T."/>
            <person name="Jespersen J.S."/>
        </authorList>
    </citation>
    <scope>NUCLEOTIDE SEQUENCE [LARGE SCALE GENOMIC DNA]</scope>
    <source>
        <strain evidence="2 3">YLB-01</strain>
    </source>
</reference>
<evidence type="ECO:0000256" key="1">
    <source>
        <dbReference type="ARBA" id="ARBA00008007"/>
    </source>
</evidence>
<organism evidence="2 3">
    <name type="scientific">Microbacterium sediminis</name>
    <dbReference type="NCBI Taxonomy" id="904291"/>
    <lineage>
        <taxon>Bacteria</taxon>
        <taxon>Bacillati</taxon>
        <taxon>Actinomycetota</taxon>
        <taxon>Actinomycetes</taxon>
        <taxon>Micrococcales</taxon>
        <taxon>Microbacteriaceae</taxon>
        <taxon>Microbacterium</taxon>
    </lineage>
</organism>
<dbReference type="PANTHER" id="PTHR47505">
    <property type="entry name" value="DNA UTILIZATION PROTEIN YHGH"/>
    <property type="match status" value="1"/>
</dbReference>
<dbReference type="OrthoDB" id="5242900at2"/>
<dbReference type="InterPro" id="IPR029057">
    <property type="entry name" value="PRTase-like"/>
</dbReference>
<comment type="similarity">
    <text evidence="1">Belongs to the ComF/GntX family.</text>
</comment>
<dbReference type="Pfam" id="PF00156">
    <property type="entry name" value="Pribosyltran"/>
    <property type="match status" value="1"/>
</dbReference>
<evidence type="ECO:0000313" key="2">
    <source>
        <dbReference type="EMBL" id="OCG73883.1"/>
    </source>
</evidence>